<dbReference type="Gene3D" id="3.20.20.100">
    <property type="entry name" value="NADP-dependent oxidoreductase domain"/>
    <property type="match status" value="1"/>
</dbReference>
<comment type="caution">
    <text evidence="3">The sequence shown here is derived from an EMBL/GenBank/DDBJ whole genome shotgun (WGS) entry which is preliminary data.</text>
</comment>
<feature type="domain" description="NADP-dependent oxidoreductase" evidence="2">
    <location>
        <begin position="26"/>
        <end position="329"/>
    </location>
</feature>
<sequence>MATGSETKQPFPTRQLGANGPFVSSLGFGTMGIGAFYGQTDKDAAFKTLSCAADMGVTFWDTADIYGNTEEVLGEWFAATGRRAEVFLATKFGAIDLRESAGTAPVKSLEPCSDPAYVVHALQRSLRLLRTDYLDLYYQHRVDPTVPIEVVLETLRPFVENGTIRWLGLSECSAATLRRAKAVPGVGERVVAVQMEYSPFDLEIESNGLLEAARETGVAVVAYSPLGRGLLTGKFRSRDDFEASDYRRTLPRFSAENFPKNLALVDHLQLIADKHGHGATSGQVALAWMLAEHPDFFPIPGTRNVARLEENARAVEIELSAEDVRDIRAWAAAADVKGARKKAEHMSDGECMKLADWATQSETPSLTV</sequence>
<dbReference type="InterPro" id="IPR050791">
    <property type="entry name" value="Aldo-Keto_reductase"/>
</dbReference>
<protein>
    <submittedName>
        <fullName evidence="3">NADP-dependent oxidoreductase domain-containing protein</fullName>
    </submittedName>
</protein>
<dbReference type="EMBL" id="JARJCW010000007">
    <property type="protein sequence ID" value="KAJ7222541.1"/>
    <property type="molecule type" value="Genomic_DNA"/>
</dbReference>
<dbReference type="InterPro" id="IPR036812">
    <property type="entry name" value="NAD(P)_OxRdtase_dom_sf"/>
</dbReference>
<keyword evidence="1" id="KW-0560">Oxidoreductase</keyword>
<dbReference type="PANTHER" id="PTHR43625">
    <property type="entry name" value="AFLATOXIN B1 ALDEHYDE REDUCTASE"/>
    <property type="match status" value="1"/>
</dbReference>
<dbReference type="Pfam" id="PF00248">
    <property type="entry name" value="Aldo_ket_red"/>
    <property type="match status" value="1"/>
</dbReference>
<evidence type="ECO:0000313" key="4">
    <source>
        <dbReference type="Proteomes" id="UP001219525"/>
    </source>
</evidence>
<dbReference type="GO" id="GO:0005737">
    <property type="term" value="C:cytoplasm"/>
    <property type="evidence" value="ECO:0007669"/>
    <property type="project" value="TreeGrafter"/>
</dbReference>
<proteinExistence type="predicted"/>
<dbReference type="AlphaFoldDB" id="A0AAD6YL33"/>
<dbReference type="InterPro" id="IPR023210">
    <property type="entry name" value="NADP_OxRdtase_dom"/>
</dbReference>
<evidence type="ECO:0000259" key="2">
    <source>
        <dbReference type="Pfam" id="PF00248"/>
    </source>
</evidence>
<evidence type="ECO:0000256" key="1">
    <source>
        <dbReference type="ARBA" id="ARBA00023002"/>
    </source>
</evidence>
<keyword evidence="4" id="KW-1185">Reference proteome</keyword>
<accession>A0AAD6YL33</accession>
<evidence type="ECO:0000313" key="3">
    <source>
        <dbReference type="EMBL" id="KAJ7222541.1"/>
    </source>
</evidence>
<reference evidence="3" key="1">
    <citation type="submission" date="2023-03" db="EMBL/GenBank/DDBJ databases">
        <title>Massive genome expansion in bonnet fungi (Mycena s.s.) driven by repeated elements and novel gene families across ecological guilds.</title>
        <authorList>
            <consortium name="Lawrence Berkeley National Laboratory"/>
            <person name="Harder C.B."/>
            <person name="Miyauchi S."/>
            <person name="Viragh M."/>
            <person name="Kuo A."/>
            <person name="Thoen E."/>
            <person name="Andreopoulos B."/>
            <person name="Lu D."/>
            <person name="Skrede I."/>
            <person name="Drula E."/>
            <person name="Henrissat B."/>
            <person name="Morin E."/>
            <person name="Kohler A."/>
            <person name="Barry K."/>
            <person name="LaButti K."/>
            <person name="Morin E."/>
            <person name="Salamov A."/>
            <person name="Lipzen A."/>
            <person name="Mereny Z."/>
            <person name="Hegedus B."/>
            <person name="Baldrian P."/>
            <person name="Stursova M."/>
            <person name="Weitz H."/>
            <person name="Taylor A."/>
            <person name="Grigoriev I.V."/>
            <person name="Nagy L.G."/>
            <person name="Martin F."/>
            <person name="Kauserud H."/>
        </authorList>
    </citation>
    <scope>NUCLEOTIDE SEQUENCE</scope>
    <source>
        <strain evidence="3">9144</strain>
    </source>
</reference>
<dbReference type="SUPFAM" id="SSF51430">
    <property type="entry name" value="NAD(P)-linked oxidoreductase"/>
    <property type="match status" value="1"/>
</dbReference>
<dbReference type="GO" id="GO:0016491">
    <property type="term" value="F:oxidoreductase activity"/>
    <property type="evidence" value="ECO:0007669"/>
    <property type="project" value="UniProtKB-KW"/>
</dbReference>
<organism evidence="3 4">
    <name type="scientific">Mycena pura</name>
    <dbReference type="NCBI Taxonomy" id="153505"/>
    <lineage>
        <taxon>Eukaryota</taxon>
        <taxon>Fungi</taxon>
        <taxon>Dikarya</taxon>
        <taxon>Basidiomycota</taxon>
        <taxon>Agaricomycotina</taxon>
        <taxon>Agaricomycetes</taxon>
        <taxon>Agaricomycetidae</taxon>
        <taxon>Agaricales</taxon>
        <taxon>Marasmiineae</taxon>
        <taxon>Mycenaceae</taxon>
        <taxon>Mycena</taxon>
    </lineage>
</organism>
<name>A0AAD6YL33_9AGAR</name>
<dbReference type="Proteomes" id="UP001219525">
    <property type="component" value="Unassembled WGS sequence"/>
</dbReference>
<dbReference type="PANTHER" id="PTHR43625:SF40">
    <property type="entry name" value="ALDO-KETO REDUCTASE YAKC [NADP(+)]"/>
    <property type="match status" value="1"/>
</dbReference>
<gene>
    <name evidence="3" type="ORF">GGX14DRAFT_664139</name>
</gene>